<keyword evidence="2" id="KW-0472">Membrane</keyword>
<organism evidence="4">
    <name type="scientific">Candidatus Kentrum sp. LPFa</name>
    <dbReference type="NCBI Taxonomy" id="2126335"/>
    <lineage>
        <taxon>Bacteria</taxon>
        <taxon>Pseudomonadati</taxon>
        <taxon>Pseudomonadota</taxon>
        <taxon>Gammaproteobacteria</taxon>
        <taxon>Candidatus Kentrum</taxon>
    </lineage>
</organism>
<feature type="compositionally biased region" description="Basic and acidic residues" evidence="1">
    <location>
        <begin position="302"/>
        <end position="314"/>
    </location>
</feature>
<keyword evidence="2" id="KW-0812">Transmembrane</keyword>
<keyword evidence="2" id="KW-1133">Transmembrane helix</keyword>
<gene>
    <name evidence="4" type="ORF">BECKLPF1236B_GA0070989_10432</name>
</gene>
<reference evidence="4" key="1">
    <citation type="submission" date="2019-02" db="EMBL/GenBank/DDBJ databases">
        <authorList>
            <person name="Gruber-Vodicka R. H."/>
            <person name="Seah K. B. B."/>
        </authorList>
    </citation>
    <scope>NUCLEOTIDE SEQUENCE</scope>
    <source>
        <strain evidence="4">BECK_S313</strain>
    </source>
</reference>
<accession>A0A450W7N9</accession>
<evidence type="ECO:0000256" key="1">
    <source>
        <dbReference type="SAM" id="MobiDB-lite"/>
    </source>
</evidence>
<protein>
    <submittedName>
        <fullName evidence="4">SH3 domain protein</fullName>
    </submittedName>
</protein>
<feature type="transmembrane region" description="Helical" evidence="2">
    <location>
        <begin position="260"/>
        <end position="278"/>
    </location>
</feature>
<sequence length="343" mass="39140">MPETLRSTAASIYSVSRKILNKTIKKFLTCHFERSEKSSASKILRMHKISPSGRDDIFFIYVMKFWFRLGRVRYRKNNPPGRADVRAWTYPASILARSADMSGGKRWLIAGLLACLPWLAMGAETFYVTDRLLIGVHEDREQDSAPLEILPTGAALEVISRDKEFAKVRTASGVVGWIDSNYLMMERPAQLLLMELEALHEQTRLRLQETEARLRELGEKTTPEEAERGNSERWHSDLISEFNAWLGLEFPLISTAPWKWAPLALGFLLVFFLGGFSLNRAVCRRYYLVERGKRSGNKTRKNHEDPKNRQEPRGRKSGARPGNTSRNSEKPGDNIPLVPSGLY</sequence>
<evidence type="ECO:0000313" key="4">
    <source>
        <dbReference type="EMBL" id="VFK13057.1"/>
    </source>
</evidence>
<dbReference type="InterPro" id="IPR003646">
    <property type="entry name" value="SH3-like_bac-type"/>
</dbReference>
<name>A0A450W7N9_9GAMM</name>
<proteinExistence type="predicted"/>
<dbReference type="EMBL" id="CAADFK010000043">
    <property type="protein sequence ID" value="VFK13057.1"/>
    <property type="molecule type" value="Genomic_DNA"/>
</dbReference>
<dbReference type="AlphaFoldDB" id="A0A450W7N9"/>
<feature type="domain" description="SH3b" evidence="3">
    <location>
        <begin position="138"/>
        <end position="183"/>
    </location>
</feature>
<dbReference type="Pfam" id="PF08239">
    <property type="entry name" value="SH3_3"/>
    <property type="match status" value="1"/>
</dbReference>
<evidence type="ECO:0000256" key="2">
    <source>
        <dbReference type="SAM" id="Phobius"/>
    </source>
</evidence>
<feature type="transmembrane region" description="Helical" evidence="2">
    <location>
        <begin position="107"/>
        <end position="128"/>
    </location>
</feature>
<evidence type="ECO:0000259" key="3">
    <source>
        <dbReference type="Pfam" id="PF08239"/>
    </source>
</evidence>
<feature type="region of interest" description="Disordered" evidence="1">
    <location>
        <begin position="294"/>
        <end position="343"/>
    </location>
</feature>
<feature type="region of interest" description="Disordered" evidence="1">
    <location>
        <begin position="214"/>
        <end position="233"/>
    </location>
</feature>